<reference evidence="2" key="1">
    <citation type="journal article" date="2019" name="Int. J. Syst. Evol. Microbiol.">
        <title>The Global Catalogue of Microorganisms (GCM) 10K type strain sequencing project: providing services to taxonomists for standard genome sequencing and annotation.</title>
        <authorList>
            <consortium name="The Broad Institute Genomics Platform"/>
            <consortium name="The Broad Institute Genome Sequencing Center for Infectious Disease"/>
            <person name="Wu L."/>
            <person name="Ma J."/>
        </authorList>
    </citation>
    <scope>NUCLEOTIDE SEQUENCE [LARGE SCALE GENOMIC DNA]</scope>
    <source>
        <strain evidence="2">JCM 18298</strain>
    </source>
</reference>
<dbReference type="Pfam" id="PF10824">
    <property type="entry name" value="T7SS_ESX_EspC"/>
    <property type="match status" value="1"/>
</dbReference>
<dbReference type="Proteomes" id="UP001500603">
    <property type="component" value="Unassembled WGS sequence"/>
</dbReference>
<organism evidence="1 2">
    <name type="scientific">Nocardia callitridis</name>
    <dbReference type="NCBI Taxonomy" id="648753"/>
    <lineage>
        <taxon>Bacteria</taxon>
        <taxon>Bacillati</taxon>
        <taxon>Actinomycetota</taxon>
        <taxon>Actinomycetes</taxon>
        <taxon>Mycobacteriales</taxon>
        <taxon>Nocardiaceae</taxon>
        <taxon>Nocardia</taxon>
    </lineage>
</organism>
<dbReference type="RefSeq" id="WP_345495809.1">
    <property type="nucleotide sequence ID" value="NZ_BAABJM010000002.1"/>
</dbReference>
<accession>A0ABP9KCK3</accession>
<proteinExistence type="predicted"/>
<keyword evidence="2" id="KW-1185">Reference proteome</keyword>
<gene>
    <name evidence="1" type="ORF">GCM10023318_28620</name>
</gene>
<comment type="caution">
    <text evidence="1">The sequence shown here is derived from an EMBL/GenBank/DDBJ whole genome shotgun (WGS) entry which is preliminary data.</text>
</comment>
<evidence type="ECO:0000313" key="1">
    <source>
        <dbReference type="EMBL" id="GAA5054078.1"/>
    </source>
</evidence>
<protein>
    <recommendedName>
        <fullName evidence="3">ESX-1 secretion-associated protein</fullName>
    </recommendedName>
</protein>
<dbReference type="InterPro" id="IPR022536">
    <property type="entry name" value="EspC"/>
</dbReference>
<name>A0ABP9KCK3_9NOCA</name>
<evidence type="ECO:0000313" key="2">
    <source>
        <dbReference type="Proteomes" id="UP001500603"/>
    </source>
</evidence>
<sequence length="109" mass="10912">MSDLSVETEAVRAFAATNQGIAGDIAGAANFDAVRNVSALVPVFGLIGADYLAMFAAAQVLQAKDINDLAGKYNKLSESAFSSAAAFDGVDWDNAGALGAIAGEIGGAV</sequence>
<dbReference type="EMBL" id="BAABJM010000002">
    <property type="protein sequence ID" value="GAA5054078.1"/>
    <property type="molecule type" value="Genomic_DNA"/>
</dbReference>
<evidence type="ECO:0008006" key="3">
    <source>
        <dbReference type="Google" id="ProtNLM"/>
    </source>
</evidence>